<name>A0A554LFU6_9BACT</name>
<dbReference type="Proteomes" id="UP000315589">
    <property type="component" value="Unassembled WGS sequence"/>
</dbReference>
<gene>
    <name evidence="1" type="ORF">CEN91_599</name>
</gene>
<accession>A0A554LFU6</accession>
<proteinExistence type="predicted"/>
<evidence type="ECO:0000313" key="1">
    <source>
        <dbReference type="EMBL" id="TSC91707.1"/>
    </source>
</evidence>
<reference evidence="1 2" key="1">
    <citation type="submission" date="2017-07" db="EMBL/GenBank/DDBJ databases">
        <title>Mechanisms for carbon and nitrogen cycling indicate functional differentiation within the Candidate Phyla Radiation.</title>
        <authorList>
            <person name="Danczak R.E."/>
            <person name="Johnston M.D."/>
            <person name="Kenah C."/>
            <person name="Slattery M."/>
            <person name="Wrighton K.C."/>
            <person name="Wilkins M.J."/>
        </authorList>
    </citation>
    <scope>NUCLEOTIDE SEQUENCE [LARGE SCALE GENOMIC DNA]</scope>
    <source>
        <strain evidence="1">Licking1014_85</strain>
    </source>
</reference>
<sequence length="246" mass="28880">MRYYIVTTTKFADQCIEHLTYGATQSNWLANINYGDTIFLSQFNYSSQKLFGPFQARKTMFYNKAVIYPLQKYFYRIKLELIIKNIKCIDETDLYLSGIQTKNVSDYTRIINLIQQNKHLHCISLTDQEGGLIKDTFFKFGINYGDGRKSELAGDVVNIDRKYIWQKNRLDKTHKFSSESDLESYLIFALKQPKTIEYSNINTLLKKFDNNELHYSSVYNQFIFGNAYPSDLTVLNQNNINVFELK</sequence>
<dbReference type="EMBL" id="VMGI01000099">
    <property type="protein sequence ID" value="TSC91707.1"/>
    <property type="molecule type" value="Genomic_DNA"/>
</dbReference>
<evidence type="ECO:0000313" key="2">
    <source>
        <dbReference type="Proteomes" id="UP000315589"/>
    </source>
</evidence>
<dbReference type="AlphaFoldDB" id="A0A554LFU6"/>
<protein>
    <submittedName>
        <fullName evidence="1">Uncharacterized protein</fullName>
    </submittedName>
</protein>
<comment type="caution">
    <text evidence="1">The sequence shown here is derived from an EMBL/GenBank/DDBJ whole genome shotgun (WGS) entry which is preliminary data.</text>
</comment>
<organism evidence="1 2">
    <name type="scientific">Candidatus Berkelbacteria bacterium Licking1014_85</name>
    <dbReference type="NCBI Taxonomy" id="2017148"/>
    <lineage>
        <taxon>Bacteria</taxon>
        <taxon>Candidatus Berkelbacteria</taxon>
    </lineage>
</organism>
<feature type="non-terminal residue" evidence="1">
    <location>
        <position position="246"/>
    </location>
</feature>